<dbReference type="SMART" id="SM00881">
    <property type="entry name" value="CoA_binding"/>
    <property type="match status" value="1"/>
</dbReference>
<dbReference type="SUPFAM" id="SSF56059">
    <property type="entry name" value="Glutathione synthetase ATP-binding domain-like"/>
    <property type="match status" value="1"/>
</dbReference>
<dbReference type="Gene3D" id="3.30.1490.20">
    <property type="entry name" value="ATP-grasp fold, A domain"/>
    <property type="match status" value="1"/>
</dbReference>
<dbReference type="Gene3D" id="3.30.470.20">
    <property type="entry name" value="ATP-grasp fold, B domain"/>
    <property type="match status" value="1"/>
</dbReference>
<dbReference type="InterPro" id="IPR011761">
    <property type="entry name" value="ATP-grasp"/>
</dbReference>
<gene>
    <name evidence="4" type="ORF">R9Z33_17230</name>
</gene>
<dbReference type="GO" id="GO:0016874">
    <property type="term" value="F:ligase activity"/>
    <property type="evidence" value="ECO:0007669"/>
    <property type="project" value="UniProtKB-KW"/>
</dbReference>
<protein>
    <submittedName>
        <fullName evidence="4">Acetate--CoA ligase family protein</fullName>
    </submittedName>
</protein>
<dbReference type="Pfam" id="PF13607">
    <property type="entry name" value="Succ_CoA_lig"/>
    <property type="match status" value="1"/>
</dbReference>
<dbReference type="InterPro" id="IPR032875">
    <property type="entry name" value="Succ_CoA_lig_flav_dom"/>
</dbReference>
<reference evidence="4 5" key="1">
    <citation type="submission" date="2023-11" db="EMBL/GenBank/DDBJ databases">
        <title>Arctic aerobic anoxygenic photoheterotroph Sediminicoccus rosea KRV36 adapts its photosynthesis to long days of polar summer.</title>
        <authorList>
            <person name="Tomasch J."/>
            <person name="Kopejtka K."/>
            <person name="Bily T."/>
            <person name="Gardiner A.T."/>
            <person name="Gardian Z."/>
            <person name="Shivaramu S."/>
            <person name="Koblizek M."/>
            <person name="Engelhardt F."/>
            <person name="Kaftan D."/>
        </authorList>
    </citation>
    <scope>NUCLEOTIDE SEQUENCE [LARGE SCALE GENOMIC DNA]</scope>
    <source>
        <strain evidence="4 5">R-30</strain>
    </source>
</reference>
<evidence type="ECO:0000313" key="5">
    <source>
        <dbReference type="Proteomes" id="UP001305521"/>
    </source>
</evidence>
<dbReference type="Pfam" id="PF13549">
    <property type="entry name" value="ATP-grasp_5"/>
    <property type="match status" value="1"/>
</dbReference>
<sequence length="704" mass="73652">MRPEESVMHPLEKMFRPASIAVIGASADAEKLGGRTLWHIKELGFQGRIYPINVTAREVQGLPAWPSVLDLPEVPDSALVVLPAPLVEKALRECAAKGILHVQVLSSGFAEEGGEGVAMQARLMEIVRGSGMRITGPNALGSISPPDGFFGTFSSLLATARPGPGHVGVATQSGAYGSHIYAVAGFRGIGISRAIATGNEADLDVAACIDYLADDPGTRVICASLEGCKDGAGLRHALLKAAARRKPVIIMKVGSTEEGAAAAATHTGSLAGEDRIIDAVFRECGAWRASSIEEMLDIAYICSIAPLPPCDGVGILSVSGGLGVLMADAAIHAGLKVPPMAPEVMARILEIQPVAGGRNPIDTTAQLNGRMHIFESISQAMMQGAELGSVMFYLAHLGRNVPRFPPLEQALTALRQGFPDRLVVAVMTHVDEIRLKLEAVGIPVFEDPTRAVRAVAGAAHLRRLQAAALAAPEVPRAARRLTGPVHEAAAKALLAEAGVPVLPEQVCATAEDAVRAAGRLGYPLVMKILSPDIPHKTEVGGVLLNLTTAEAVAEGFAELMRRARLHKPEARLEGVLLTPMVSGGVETIIGVQRDPVFGPMVMFGLGGTSVELFNDVAFATAPLTPERAEALVASVRGARLLEGWRGAAPLDRAALVAALCAVSCFAVAHRDEVTGVEVNPFLVQVKGGQALDALIALEDDAARH</sequence>
<dbReference type="Proteomes" id="UP001305521">
    <property type="component" value="Chromosome"/>
</dbReference>
<dbReference type="SUPFAM" id="SSF51735">
    <property type="entry name" value="NAD(P)-binding Rossmann-fold domains"/>
    <property type="match status" value="1"/>
</dbReference>
<evidence type="ECO:0000313" key="4">
    <source>
        <dbReference type="EMBL" id="WPB83846.1"/>
    </source>
</evidence>
<keyword evidence="4" id="KW-0436">Ligase</keyword>
<feature type="domain" description="ATP-grasp" evidence="3">
    <location>
        <begin position="491"/>
        <end position="527"/>
    </location>
</feature>
<keyword evidence="2" id="KW-0067">ATP-binding</keyword>
<dbReference type="PROSITE" id="PS50975">
    <property type="entry name" value="ATP_GRASP"/>
    <property type="match status" value="1"/>
</dbReference>
<dbReference type="PANTHER" id="PTHR42793:SF4">
    <property type="entry name" value="BLL6376 PROTEIN"/>
    <property type="match status" value="1"/>
</dbReference>
<dbReference type="InterPro" id="IPR003781">
    <property type="entry name" value="CoA-bd"/>
</dbReference>
<dbReference type="SUPFAM" id="SSF52210">
    <property type="entry name" value="Succinyl-CoA synthetase domains"/>
    <property type="match status" value="2"/>
</dbReference>
<keyword evidence="2" id="KW-0547">Nucleotide-binding</keyword>
<proteinExistence type="predicted"/>
<organism evidence="4 5">
    <name type="scientific">Sediminicoccus rosea</name>
    <dbReference type="NCBI Taxonomy" id="1225128"/>
    <lineage>
        <taxon>Bacteria</taxon>
        <taxon>Pseudomonadati</taxon>
        <taxon>Pseudomonadota</taxon>
        <taxon>Alphaproteobacteria</taxon>
        <taxon>Acetobacterales</taxon>
        <taxon>Roseomonadaceae</taxon>
        <taxon>Sediminicoccus</taxon>
    </lineage>
</organism>
<accession>A0ABZ0PEB8</accession>
<keyword evidence="1" id="KW-0816">Tricarboxylic acid cycle</keyword>
<dbReference type="InterPro" id="IPR016102">
    <property type="entry name" value="Succinyl-CoA_synth-like"/>
</dbReference>
<dbReference type="Pfam" id="PF13380">
    <property type="entry name" value="CoA_binding_2"/>
    <property type="match status" value="1"/>
</dbReference>
<dbReference type="EMBL" id="CP137852">
    <property type="protein sequence ID" value="WPB83846.1"/>
    <property type="molecule type" value="Genomic_DNA"/>
</dbReference>
<evidence type="ECO:0000256" key="2">
    <source>
        <dbReference type="PROSITE-ProRule" id="PRU00409"/>
    </source>
</evidence>
<dbReference type="Gene3D" id="3.40.50.261">
    <property type="entry name" value="Succinyl-CoA synthetase domains"/>
    <property type="match status" value="2"/>
</dbReference>
<dbReference type="InterPro" id="IPR013815">
    <property type="entry name" value="ATP_grasp_subdomain_1"/>
</dbReference>
<evidence type="ECO:0000259" key="3">
    <source>
        <dbReference type="PROSITE" id="PS50975"/>
    </source>
</evidence>
<dbReference type="Gene3D" id="3.40.50.720">
    <property type="entry name" value="NAD(P)-binding Rossmann-like Domain"/>
    <property type="match status" value="1"/>
</dbReference>
<dbReference type="InterPro" id="IPR036291">
    <property type="entry name" value="NAD(P)-bd_dom_sf"/>
</dbReference>
<evidence type="ECO:0000256" key="1">
    <source>
        <dbReference type="ARBA" id="ARBA00022532"/>
    </source>
</evidence>
<name>A0ABZ0PEB8_9PROT</name>
<keyword evidence="5" id="KW-1185">Reference proteome</keyword>
<dbReference type="RefSeq" id="WP_318647803.1">
    <property type="nucleotide sequence ID" value="NZ_CP137852.1"/>
</dbReference>
<dbReference type="PANTHER" id="PTHR42793">
    <property type="entry name" value="COA BINDING DOMAIN CONTAINING PROTEIN"/>
    <property type="match status" value="1"/>
</dbReference>